<gene>
    <name evidence="3" type="ORF">PIB30_118602</name>
</gene>
<feature type="domain" description="Reverse transcriptase zinc-binding" evidence="2">
    <location>
        <begin position="324"/>
        <end position="408"/>
    </location>
</feature>
<dbReference type="InterPro" id="IPR012337">
    <property type="entry name" value="RNaseH-like_sf"/>
</dbReference>
<keyword evidence="4" id="KW-1185">Reference proteome</keyword>
<dbReference type="InterPro" id="IPR036397">
    <property type="entry name" value="RNaseH_sf"/>
</dbReference>
<dbReference type="Proteomes" id="UP001341840">
    <property type="component" value="Unassembled WGS sequence"/>
</dbReference>
<dbReference type="Gene3D" id="3.30.420.10">
    <property type="entry name" value="Ribonuclease H-like superfamily/Ribonuclease H"/>
    <property type="match status" value="1"/>
</dbReference>
<dbReference type="Pfam" id="PF13456">
    <property type="entry name" value="RVT_3"/>
    <property type="match status" value="1"/>
</dbReference>
<dbReference type="PANTHER" id="PTHR33116:SF70">
    <property type="entry name" value="NON-LTR RETROELEMENT REVERSE TRANSCRIPTASE-LIKE PROTEIN"/>
    <property type="match status" value="1"/>
</dbReference>
<comment type="caution">
    <text evidence="3">The sequence shown here is derived from an EMBL/GenBank/DDBJ whole genome shotgun (WGS) entry which is preliminary data.</text>
</comment>
<dbReference type="SUPFAM" id="SSF53098">
    <property type="entry name" value="Ribonuclease H-like"/>
    <property type="match status" value="1"/>
</dbReference>
<evidence type="ECO:0008006" key="5">
    <source>
        <dbReference type="Google" id="ProtNLM"/>
    </source>
</evidence>
<feature type="domain" description="RNase H type-1" evidence="1">
    <location>
        <begin position="514"/>
        <end position="634"/>
    </location>
</feature>
<evidence type="ECO:0000313" key="4">
    <source>
        <dbReference type="Proteomes" id="UP001341840"/>
    </source>
</evidence>
<proteinExistence type="predicted"/>
<accession>A0ABU6W8B0</accession>
<dbReference type="InterPro" id="IPR002156">
    <property type="entry name" value="RNaseH_domain"/>
</dbReference>
<sequence>MDQSHLIRKILDAFCTSSGQKVSNEKTHIFFSKNVGHTVKEEICNTLNFSITNDLGKYLGVPLLHSRTTKDTYNGILVKMQARLSNWKANSLSLAGRTTLVKSVLTSIPSYTMQTALIPTHTCNMIDSNCRKFLWGETETAKRTHLLSWKNVGKPKQAGGFGVGHARTLNHAFMMKASWGLIEKKDSLWARVLRSKYSCGSHTIPDIRRKASDSNLWKGICLAWKDVEKNFIWRIGDGSRINFWNHNWVPSLGHLTNHVTQVSSQHNLSNSLNDFLLVSGNWDEQQLRNWLPDSVVNQIMAMSPPSPWKGEDQIAWGLSADGSFSLKSAYFSLIEAAPADRLFKLIWTWKGPERIRYFLGLTANDALLTNHNRMRRHMTHDPTCPRCGIGDKTTIHVLRDCPFAKLVWRLLLPFSDHTPFFNCSLHDWMISNLSKANDWSTTFGVATSTIWFYRNKFIFESCNSLPKGVVDSIIARTDDIRRVFGHLSTYRKLMSNANTLIRWLPPQDNHMQINTDGSFDPSRNNAACGGIIRDHMGRFVKAFSHNIGCCSIMQAELWGILKGIEIAVANGFLNIVVDSDSSMAINFVKNGVPSHHPCFPLVQDITNMLSRLHSFELNHTLREANSSADPLAKKGHSLPFGLHIFDAPPHELFVFLLFDSSGCFRMRGLA</sequence>
<dbReference type="PANTHER" id="PTHR33116">
    <property type="entry name" value="REVERSE TRANSCRIPTASE ZINC-BINDING DOMAIN-CONTAINING PROTEIN-RELATED-RELATED"/>
    <property type="match status" value="1"/>
</dbReference>
<dbReference type="InterPro" id="IPR044730">
    <property type="entry name" value="RNase_H-like_dom_plant"/>
</dbReference>
<dbReference type="EMBL" id="JASCZI010181302">
    <property type="protein sequence ID" value="MED6181435.1"/>
    <property type="molecule type" value="Genomic_DNA"/>
</dbReference>
<name>A0ABU6W8B0_9FABA</name>
<evidence type="ECO:0000313" key="3">
    <source>
        <dbReference type="EMBL" id="MED6181435.1"/>
    </source>
</evidence>
<organism evidence="3 4">
    <name type="scientific">Stylosanthes scabra</name>
    <dbReference type="NCBI Taxonomy" id="79078"/>
    <lineage>
        <taxon>Eukaryota</taxon>
        <taxon>Viridiplantae</taxon>
        <taxon>Streptophyta</taxon>
        <taxon>Embryophyta</taxon>
        <taxon>Tracheophyta</taxon>
        <taxon>Spermatophyta</taxon>
        <taxon>Magnoliopsida</taxon>
        <taxon>eudicotyledons</taxon>
        <taxon>Gunneridae</taxon>
        <taxon>Pentapetalae</taxon>
        <taxon>rosids</taxon>
        <taxon>fabids</taxon>
        <taxon>Fabales</taxon>
        <taxon>Fabaceae</taxon>
        <taxon>Papilionoideae</taxon>
        <taxon>50 kb inversion clade</taxon>
        <taxon>dalbergioids sensu lato</taxon>
        <taxon>Dalbergieae</taxon>
        <taxon>Pterocarpus clade</taxon>
        <taxon>Stylosanthes</taxon>
    </lineage>
</organism>
<dbReference type="CDD" id="cd06222">
    <property type="entry name" value="RNase_H_like"/>
    <property type="match status" value="1"/>
</dbReference>
<dbReference type="Pfam" id="PF13966">
    <property type="entry name" value="zf-RVT"/>
    <property type="match status" value="1"/>
</dbReference>
<dbReference type="InterPro" id="IPR026960">
    <property type="entry name" value="RVT-Znf"/>
</dbReference>
<evidence type="ECO:0000259" key="1">
    <source>
        <dbReference type="Pfam" id="PF13456"/>
    </source>
</evidence>
<reference evidence="3 4" key="1">
    <citation type="journal article" date="2023" name="Plants (Basel)">
        <title>Bridging the Gap: Combining Genomics and Transcriptomics Approaches to Understand Stylosanthes scabra, an Orphan Legume from the Brazilian Caatinga.</title>
        <authorList>
            <person name="Ferreira-Neto J.R.C."/>
            <person name="da Silva M.D."/>
            <person name="Binneck E."/>
            <person name="de Melo N.F."/>
            <person name="da Silva R.H."/>
            <person name="de Melo A.L.T.M."/>
            <person name="Pandolfi V."/>
            <person name="Bustamante F.O."/>
            <person name="Brasileiro-Vidal A.C."/>
            <person name="Benko-Iseppon A.M."/>
        </authorList>
    </citation>
    <scope>NUCLEOTIDE SEQUENCE [LARGE SCALE GENOMIC DNA]</scope>
    <source>
        <tissue evidence="3">Leaves</tissue>
    </source>
</reference>
<protein>
    <recommendedName>
        <fullName evidence="5">RNase H type-1 domain-containing protein</fullName>
    </recommendedName>
</protein>
<evidence type="ECO:0000259" key="2">
    <source>
        <dbReference type="Pfam" id="PF13966"/>
    </source>
</evidence>